<gene>
    <name evidence="1" type="ORF">MNBD_GAMMA21-661</name>
</gene>
<organism evidence="1">
    <name type="scientific">hydrothermal vent metagenome</name>
    <dbReference type="NCBI Taxonomy" id="652676"/>
    <lineage>
        <taxon>unclassified sequences</taxon>
        <taxon>metagenomes</taxon>
        <taxon>ecological metagenomes</taxon>
    </lineage>
</organism>
<evidence type="ECO:0000313" key="1">
    <source>
        <dbReference type="EMBL" id="VAX00355.1"/>
    </source>
</evidence>
<reference evidence="1" key="1">
    <citation type="submission" date="2018-06" db="EMBL/GenBank/DDBJ databases">
        <authorList>
            <person name="Zhirakovskaya E."/>
        </authorList>
    </citation>
    <scope>NUCLEOTIDE SEQUENCE</scope>
</reference>
<dbReference type="AlphaFoldDB" id="A0A3B1B210"/>
<accession>A0A3B1B210</accession>
<sequence>MLAYHTHQKNLTITYTRNNTDVLQTVNKLNSQPGDDAKIFNERFSLIKRLYSDLESNFPENIQLFDGNVIFSQTFSRSQILIVTTLIPECHHLAMQYVNHNSSDCQKI</sequence>
<proteinExistence type="predicted"/>
<protein>
    <submittedName>
        <fullName evidence="1">Uncharacterized protein</fullName>
    </submittedName>
</protein>
<name>A0A3B1B210_9ZZZZ</name>
<dbReference type="EMBL" id="UOFR01000075">
    <property type="protein sequence ID" value="VAX00355.1"/>
    <property type="molecule type" value="Genomic_DNA"/>
</dbReference>